<dbReference type="Pfam" id="PF06172">
    <property type="entry name" value="Cupin_5"/>
    <property type="match status" value="1"/>
</dbReference>
<evidence type="ECO:0000259" key="2">
    <source>
        <dbReference type="Pfam" id="PF06172"/>
    </source>
</evidence>
<dbReference type="InterPro" id="IPR009327">
    <property type="entry name" value="Cupin_DUF985"/>
</dbReference>
<evidence type="ECO:0000313" key="3">
    <source>
        <dbReference type="EMBL" id="KIN06399.1"/>
    </source>
</evidence>
<dbReference type="HOGENOM" id="CLU_097615_0_0_1"/>
<protein>
    <recommendedName>
        <fullName evidence="2">DUF985 domain-containing protein</fullName>
    </recommendedName>
</protein>
<reference evidence="3 4" key="1">
    <citation type="submission" date="2014-04" db="EMBL/GenBank/DDBJ databases">
        <authorList>
            <consortium name="DOE Joint Genome Institute"/>
            <person name="Kuo A."/>
            <person name="Martino E."/>
            <person name="Perotto S."/>
            <person name="Kohler A."/>
            <person name="Nagy L.G."/>
            <person name="Floudas D."/>
            <person name="Copeland A."/>
            <person name="Barry K.W."/>
            <person name="Cichocki N."/>
            <person name="Veneault-Fourrey C."/>
            <person name="LaButti K."/>
            <person name="Lindquist E.A."/>
            <person name="Lipzen A."/>
            <person name="Lundell T."/>
            <person name="Morin E."/>
            <person name="Murat C."/>
            <person name="Sun H."/>
            <person name="Tunlid A."/>
            <person name="Henrissat B."/>
            <person name="Grigoriev I.V."/>
            <person name="Hibbett D.S."/>
            <person name="Martin F."/>
            <person name="Nordberg H.P."/>
            <person name="Cantor M.N."/>
            <person name="Hua S.X."/>
        </authorList>
    </citation>
    <scope>NUCLEOTIDE SEQUENCE [LARGE SCALE GENOMIC DNA]</scope>
    <source>
        <strain evidence="3 4">Zn</strain>
    </source>
</reference>
<dbReference type="OrthoDB" id="6614653at2759"/>
<reference evidence="4" key="2">
    <citation type="submission" date="2015-01" db="EMBL/GenBank/DDBJ databases">
        <title>Evolutionary Origins and Diversification of the Mycorrhizal Mutualists.</title>
        <authorList>
            <consortium name="DOE Joint Genome Institute"/>
            <consortium name="Mycorrhizal Genomics Consortium"/>
            <person name="Kohler A."/>
            <person name="Kuo A."/>
            <person name="Nagy L.G."/>
            <person name="Floudas D."/>
            <person name="Copeland A."/>
            <person name="Barry K.W."/>
            <person name="Cichocki N."/>
            <person name="Veneault-Fourrey C."/>
            <person name="LaButti K."/>
            <person name="Lindquist E.A."/>
            <person name="Lipzen A."/>
            <person name="Lundell T."/>
            <person name="Morin E."/>
            <person name="Murat C."/>
            <person name="Riley R."/>
            <person name="Ohm R."/>
            <person name="Sun H."/>
            <person name="Tunlid A."/>
            <person name="Henrissat B."/>
            <person name="Grigoriev I.V."/>
            <person name="Hibbett D.S."/>
            <person name="Martin F."/>
        </authorList>
    </citation>
    <scope>NUCLEOTIDE SEQUENCE [LARGE SCALE GENOMIC DNA]</scope>
    <source>
        <strain evidence="4">Zn</strain>
    </source>
</reference>
<dbReference type="InParanoid" id="A0A0C3D521"/>
<evidence type="ECO:0000313" key="4">
    <source>
        <dbReference type="Proteomes" id="UP000054321"/>
    </source>
</evidence>
<dbReference type="InterPro" id="IPR011051">
    <property type="entry name" value="RmlC_Cupin_sf"/>
</dbReference>
<dbReference type="FunCoup" id="A0A0C3D521">
    <property type="interactions" value="95"/>
</dbReference>
<feature type="domain" description="DUF985" evidence="2">
    <location>
        <begin position="24"/>
        <end position="185"/>
    </location>
</feature>
<dbReference type="CDD" id="cd06121">
    <property type="entry name" value="cupin_YML079wp"/>
    <property type="match status" value="1"/>
</dbReference>
<dbReference type="InterPro" id="IPR014710">
    <property type="entry name" value="RmlC-like_jellyroll"/>
</dbReference>
<name>A0A0C3D521_OIDMZ</name>
<dbReference type="PANTHER" id="PTHR33387:SF3">
    <property type="entry name" value="DUF985 DOMAIN-CONTAINING PROTEIN"/>
    <property type="match status" value="1"/>
</dbReference>
<sequence length="214" mass="23342">MASNIAPIFIPSQGTQESVEVLNLVANLNLMPHIEGGYFVETDRARDKTPSPFAGGKSSTSELAPQRPGFDPAVRNSSTTIFYLLTPGGPQGGFHRNKARTVHTLHQGRGRYVIIHADEEGKEKRIETFTVGHNVAKGERLQWIVEGGKFKASYLLPDEEGGNSSKGLLISETVVPGFEYCDHDFLSERGLEELVGPTNAVGLKWLLSPLGKEN</sequence>
<evidence type="ECO:0000256" key="1">
    <source>
        <dbReference type="SAM" id="MobiDB-lite"/>
    </source>
</evidence>
<dbReference type="PANTHER" id="PTHR33387">
    <property type="entry name" value="RMLC-LIKE JELLY ROLL FOLD PROTEIN"/>
    <property type="match status" value="1"/>
</dbReference>
<proteinExistence type="predicted"/>
<dbReference type="EMBL" id="KN832871">
    <property type="protein sequence ID" value="KIN06399.1"/>
    <property type="molecule type" value="Genomic_DNA"/>
</dbReference>
<dbReference type="SUPFAM" id="SSF51182">
    <property type="entry name" value="RmlC-like cupins"/>
    <property type="match status" value="1"/>
</dbReference>
<dbReference type="Gene3D" id="2.60.120.10">
    <property type="entry name" value="Jelly Rolls"/>
    <property type="match status" value="1"/>
</dbReference>
<accession>A0A0C3D521</accession>
<dbReference type="Proteomes" id="UP000054321">
    <property type="component" value="Unassembled WGS sequence"/>
</dbReference>
<keyword evidence="4" id="KW-1185">Reference proteome</keyword>
<dbReference type="AlphaFoldDB" id="A0A0C3D521"/>
<organism evidence="3 4">
    <name type="scientific">Oidiodendron maius (strain Zn)</name>
    <dbReference type="NCBI Taxonomy" id="913774"/>
    <lineage>
        <taxon>Eukaryota</taxon>
        <taxon>Fungi</taxon>
        <taxon>Dikarya</taxon>
        <taxon>Ascomycota</taxon>
        <taxon>Pezizomycotina</taxon>
        <taxon>Leotiomycetes</taxon>
        <taxon>Leotiomycetes incertae sedis</taxon>
        <taxon>Myxotrichaceae</taxon>
        <taxon>Oidiodendron</taxon>
    </lineage>
</organism>
<feature type="region of interest" description="Disordered" evidence="1">
    <location>
        <begin position="45"/>
        <end position="71"/>
    </location>
</feature>
<dbReference type="InterPro" id="IPR039935">
    <property type="entry name" value="YML079W-like"/>
</dbReference>
<gene>
    <name evidence="3" type="ORF">OIDMADRAFT_24714</name>
</gene>